<dbReference type="Proteomes" id="UP000492821">
    <property type="component" value="Unassembled WGS sequence"/>
</dbReference>
<keyword evidence="1" id="KW-1185">Reference proteome</keyword>
<organism evidence="1 2">
    <name type="scientific">Panagrellus redivivus</name>
    <name type="common">Microworm</name>
    <dbReference type="NCBI Taxonomy" id="6233"/>
    <lineage>
        <taxon>Eukaryota</taxon>
        <taxon>Metazoa</taxon>
        <taxon>Ecdysozoa</taxon>
        <taxon>Nematoda</taxon>
        <taxon>Chromadorea</taxon>
        <taxon>Rhabditida</taxon>
        <taxon>Tylenchina</taxon>
        <taxon>Panagrolaimomorpha</taxon>
        <taxon>Panagrolaimoidea</taxon>
        <taxon>Panagrolaimidae</taxon>
        <taxon>Panagrellus</taxon>
    </lineage>
</organism>
<reference evidence="1" key="1">
    <citation type="journal article" date="2013" name="Genetics">
        <title>The draft genome and transcriptome of Panagrellus redivivus are shaped by the harsh demands of a free-living lifestyle.</title>
        <authorList>
            <person name="Srinivasan J."/>
            <person name="Dillman A.R."/>
            <person name="Macchietto M.G."/>
            <person name="Heikkinen L."/>
            <person name="Lakso M."/>
            <person name="Fracchia K.M."/>
            <person name="Antoshechkin I."/>
            <person name="Mortazavi A."/>
            <person name="Wong G."/>
            <person name="Sternberg P.W."/>
        </authorList>
    </citation>
    <scope>NUCLEOTIDE SEQUENCE [LARGE SCALE GENOMIC DNA]</scope>
    <source>
        <strain evidence="1">MT8872</strain>
    </source>
</reference>
<reference evidence="2" key="2">
    <citation type="submission" date="2020-10" db="UniProtKB">
        <authorList>
            <consortium name="WormBaseParasite"/>
        </authorList>
    </citation>
    <scope>IDENTIFICATION</scope>
</reference>
<sequence>MPKNAKDAWPYLDQFTDEEAPIAVFDAVAQRFGNSEMDTIWNETLFKLPLDDRLNDALKARKLSEYEVKLKDRSDGGAVDKRVRLSYNDSGLVIVFDDFLLASSDVSVYLIREWVLDDRWGGLRLVRQKTSPGRGLRVTERYDSNTVLL</sequence>
<name>A0A7E4W603_PANRE</name>
<evidence type="ECO:0000313" key="1">
    <source>
        <dbReference type="Proteomes" id="UP000492821"/>
    </source>
</evidence>
<dbReference type="WBParaSite" id="Pan_g6783.t1">
    <property type="protein sequence ID" value="Pan_g6783.t1"/>
    <property type="gene ID" value="Pan_g6783"/>
</dbReference>
<dbReference type="AlphaFoldDB" id="A0A7E4W603"/>
<protein>
    <submittedName>
        <fullName evidence="2">Transposase</fullName>
    </submittedName>
</protein>
<accession>A0A7E4W603</accession>
<proteinExistence type="predicted"/>
<evidence type="ECO:0000313" key="2">
    <source>
        <dbReference type="WBParaSite" id="Pan_g6783.t1"/>
    </source>
</evidence>